<sequence>MKKKSLNIKGKKVNAIIDRATLLERERNYRKELKRCMVRRDKVHSEISYYKERLEEIRIKIIKLSGIMKGR</sequence>
<dbReference type="EMBL" id="BART01009021">
    <property type="protein sequence ID" value="GAG61571.1"/>
    <property type="molecule type" value="Genomic_DNA"/>
</dbReference>
<accession>X1ANW1</accession>
<reference evidence="1" key="1">
    <citation type="journal article" date="2014" name="Front. Microbiol.">
        <title>High frequency of phylogenetically diverse reductive dehalogenase-homologous genes in deep subseafloor sedimentary metagenomes.</title>
        <authorList>
            <person name="Kawai M."/>
            <person name="Futagami T."/>
            <person name="Toyoda A."/>
            <person name="Takaki Y."/>
            <person name="Nishi S."/>
            <person name="Hori S."/>
            <person name="Arai W."/>
            <person name="Tsubouchi T."/>
            <person name="Morono Y."/>
            <person name="Uchiyama I."/>
            <person name="Ito T."/>
            <person name="Fujiyama A."/>
            <person name="Inagaki F."/>
            <person name="Takami H."/>
        </authorList>
    </citation>
    <scope>NUCLEOTIDE SEQUENCE</scope>
    <source>
        <strain evidence="1">Expedition CK06-06</strain>
    </source>
</reference>
<organism evidence="1">
    <name type="scientific">marine sediment metagenome</name>
    <dbReference type="NCBI Taxonomy" id="412755"/>
    <lineage>
        <taxon>unclassified sequences</taxon>
        <taxon>metagenomes</taxon>
        <taxon>ecological metagenomes</taxon>
    </lineage>
</organism>
<gene>
    <name evidence="1" type="ORF">S01H4_20117</name>
</gene>
<dbReference type="AlphaFoldDB" id="X1ANW1"/>
<evidence type="ECO:0000313" key="1">
    <source>
        <dbReference type="EMBL" id="GAG61571.1"/>
    </source>
</evidence>
<protein>
    <submittedName>
        <fullName evidence="1">Uncharacterized protein</fullName>
    </submittedName>
</protein>
<comment type="caution">
    <text evidence="1">The sequence shown here is derived from an EMBL/GenBank/DDBJ whole genome shotgun (WGS) entry which is preliminary data.</text>
</comment>
<proteinExistence type="predicted"/>
<name>X1ANW1_9ZZZZ</name>